<keyword evidence="4" id="KW-1185">Reference proteome</keyword>
<evidence type="ECO:0000313" key="3">
    <source>
        <dbReference type="EMBL" id="CAG5117615.1"/>
    </source>
</evidence>
<keyword evidence="1" id="KW-0812">Transmembrane</keyword>
<gene>
    <name evidence="3" type="ORF">CUNI_LOCUS3173</name>
</gene>
<evidence type="ECO:0000313" key="4">
    <source>
        <dbReference type="Proteomes" id="UP000678393"/>
    </source>
</evidence>
<dbReference type="InterPro" id="IPR035992">
    <property type="entry name" value="Ricin_B-like_lectins"/>
</dbReference>
<dbReference type="AlphaFoldDB" id="A0A8S3YQ80"/>
<dbReference type="Proteomes" id="UP000678393">
    <property type="component" value="Unassembled WGS sequence"/>
</dbReference>
<feature type="transmembrane region" description="Helical" evidence="1">
    <location>
        <begin position="7"/>
        <end position="28"/>
    </location>
</feature>
<dbReference type="SUPFAM" id="SSF50370">
    <property type="entry name" value="Ricin B-like lectins"/>
    <property type="match status" value="1"/>
</dbReference>
<accession>A0A8S3YQ80</accession>
<feature type="transmembrane region" description="Helical" evidence="1">
    <location>
        <begin position="34"/>
        <end position="54"/>
    </location>
</feature>
<sequence>LAHVISLGCLCVVICLTKIAILFTRGWFVFTVHIVSLLFIYIIIYFLMSIYFCLTKEEQIRRDDYCLSYTIPNGQFISTRCQNDKRKWKYSKENLIIFDDTGLCMAELNKKAIVMVTCNSSDTSQQWKWPRESIAVS</sequence>
<protein>
    <recommendedName>
        <fullName evidence="2">Ricin B lectin domain-containing protein</fullName>
    </recommendedName>
</protein>
<dbReference type="Gene3D" id="2.80.10.50">
    <property type="match status" value="1"/>
</dbReference>
<proteinExistence type="predicted"/>
<keyword evidence="1" id="KW-1133">Transmembrane helix</keyword>
<dbReference type="PROSITE" id="PS50231">
    <property type="entry name" value="RICIN_B_LECTIN"/>
    <property type="match status" value="1"/>
</dbReference>
<keyword evidence="1" id="KW-0472">Membrane</keyword>
<feature type="domain" description="Ricin B lectin" evidence="2">
    <location>
        <begin position="52"/>
        <end position="127"/>
    </location>
</feature>
<reference evidence="3" key="1">
    <citation type="submission" date="2021-04" db="EMBL/GenBank/DDBJ databases">
        <authorList>
            <consortium name="Molecular Ecology Group"/>
        </authorList>
    </citation>
    <scope>NUCLEOTIDE SEQUENCE</scope>
</reference>
<dbReference type="EMBL" id="CAJHNH020000429">
    <property type="protein sequence ID" value="CAG5117615.1"/>
    <property type="molecule type" value="Genomic_DNA"/>
</dbReference>
<dbReference type="InterPro" id="IPR000772">
    <property type="entry name" value="Ricin_B_lectin"/>
</dbReference>
<dbReference type="Pfam" id="PF00652">
    <property type="entry name" value="Ricin_B_lectin"/>
    <property type="match status" value="1"/>
</dbReference>
<feature type="non-terminal residue" evidence="3">
    <location>
        <position position="1"/>
    </location>
</feature>
<evidence type="ECO:0000256" key="1">
    <source>
        <dbReference type="SAM" id="Phobius"/>
    </source>
</evidence>
<name>A0A8S3YQ80_9EUPU</name>
<organism evidence="3 4">
    <name type="scientific">Candidula unifasciata</name>
    <dbReference type="NCBI Taxonomy" id="100452"/>
    <lineage>
        <taxon>Eukaryota</taxon>
        <taxon>Metazoa</taxon>
        <taxon>Spiralia</taxon>
        <taxon>Lophotrochozoa</taxon>
        <taxon>Mollusca</taxon>
        <taxon>Gastropoda</taxon>
        <taxon>Heterobranchia</taxon>
        <taxon>Euthyneura</taxon>
        <taxon>Panpulmonata</taxon>
        <taxon>Eupulmonata</taxon>
        <taxon>Stylommatophora</taxon>
        <taxon>Helicina</taxon>
        <taxon>Helicoidea</taxon>
        <taxon>Geomitridae</taxon>
        <taxon>Candidula</taxon>
    </lineage>
</organism>
<evidence type="ECO:0000259" key="2">
    <source>
        <dbReference type="Pfam" id="PF00652"/>
    </source>
</evidence>
<comment type="caution">
    <text evidence="3">The sequence shown here is derived from an EMBL/GenBank/DDBJ whole genome shotgun (WGS) entry which is preliminary data.</text>
</comment>